<gene>
    <name evidence="1" type="ORF">GTI81_13020</name>
</gene>
<reference evidence="1 2" key="1">
    <citation type="submission" date="2019-04" db="EMBL/GenBank/DDBJ databases">
        <title>Step-wise assembly of the neonatal virome modulated by breast feeding.</title>
        <authorList>
            <person name="Liang G."/>
            <person name="Bushman F."/>
        </authorList>
    </citation>
    <scope>NUCLEOTIDE SEQUENCE [LARGE SCALE GENOMIC DNA]</scope>
    <source>
        <strain evidence="1 2">E3754</strain>
    </source>
</reference>
<evidence type="ECO:0000313" key="2">
    <source>
        <dbReference type="Proteomes" id="UP000429730"/>
    </source>
</evidence>
<protein>
    <submittedName>
        <fullName evidence="1">Uncharacterized protein</fullName>
    </submittedName>
</protein>
<dbReference type="AlphaFoldDB" id="A0AAP6RJV9"/>
<comment type="caution">
    <text evidence="1">The sequence shown here is derived from an EMBL/GenBank/DDBJ whole genome shotgun (WGS) entry which is preliminary data.</text>
</comment>
<evidence type="ECO:0000313" key="1">
    <source>
        <dbReference type="EMBL" id="MXS53621.1"/>
    </source>
</evidence>
<dbReference type="RefSeq" id="WP_162781500.1">
    <property type="nucleotide sequence ID" value="NZ_CABHBC010000025.1"/>
</dbReference>
<sequence length="58" mass="6308">MRNLTILSEKPSQAAAYASAFEQSTRKKGFYEVKDPIFEGNVYIGVASGKCGFTTVSI</sequence>
<dbReference type="Proteomes" id="UP000429730">
    <property type="component" value="Unassembled WGS sequence"/>
</dbReference>
<dbReference type="EMBL" id="WVTJ01000029">
    <property type="protein sequence ID" value="MXS53621.1"/>
    <property type="molecule type" value="Genomic_DNA"/>
</dbReference>
<accession>A0AAP6RJV9</accession>
<name>A0AAP6RJV9_ENTFL</name>
<proteinExistence type="predicted"/>
<organism evidence="1 2">
    <name type="scientific">Enterococcus faecalis</name>
    <name type="common">Streptococcus faecalis</name>
    <dbReference type="NCBI Taxonomy" id="1351"/>
    <lineage>
        <taxon>Bacteria</taxon>
        <taxon>Bacillati</taxon>
        <taxon>Bacillota</taxon>
        <taxon>Bacilli</taxon>
        <taxon>Lactobacillales</taxon>
        <taxon>Enterococcaceae</taxon>
        <taxon>Enterococcus</taxon>
    </lineage>
</organism>